<comment type="caution">
    <text evidence="1">The sequence shown here is derived from an EMBL/GenBank/DDBJ whole genome shotgun (WGS) entry which is preliminary data.</text>
</comment>
<accession>A0A2U1B2I1</accession>
<keyword evidence="2" id="KW-1185">Reference proteome</keyword>
<dbReference type="RefSeq" id="WP_116541914.1">
    <property type="nucleotide sequence ID" value="NZ_QEKI01000002.1"/>
</dbReference>
<evidence type="ECO:0008006" key="3">
    <source>
        <dbReference type="Google" id="ProtNLM"/>
    </source>
</evidence>
<reference evidence="1 2" key="1">
    <citation type="submission" date="2018-04" db="EMBL/GenBank/DDBJ databases">
        <title>Genomic Encyclopedia of Type Strains, Phase IV (KMG-IV): sequencing the most valuable type-strain genomes for metagenomic binning, comparative biology and taxonomic classification.</title>
        <authorList>
            <person name="Goeker M."/>
        </authorList>
    </citation>
    <scope>NUCLEOTIDE SEQUENCE [LARGE SCALE GENOMIC DNA]</scope>
    <source>
        <strain evidence="1 2">DSM 100231</strain>
    </source>
</reference>
<sequence length="140" mass="15975">MKTRIVYRYVLLLVLVCGLYACTIEEDDYISKYCPGSCTEVSGRVLHGNGQPIKNMQLLATWKDMHYLSGGTIRKKAVAYTDDNGNYTLRFLLRDAEMADGYIEVAPQGRACGQVDCQRYTLSWDELKRDTTFTHNFVIN</sequence>
<name>A0A2U1B2I1_9BACT</name>
<evidence type="ECO:0000313" key="1">
    <source>
        <dbReference type="EMBL" id="PVY42858.1"/>
    </source>
</evidence>
<gene>
    <name evidence="1" type="ORF">C8E01_10233</name>
</gene>
<organism evidence="1 2">
    <name type="scientific">Pontibacter virosus</name>
    <dbReference type="NCBI Taxonomy" id="1765052"/>
    <lineage>
        <taxon>Bacteria</taxon>
        <taxon>Pseudomonadati</taxon>
        <taxon>Bacteroidota</taxon>
        <taxon>Cytophagia</taxon>
        <taxon>Cytophagales</taxon>
        <taxon>Hymenobacteraceae</taxon>
        <taxon>Pontibacter</taxon>
    </lineage>
</organism>
<dbReference type="OrthoDB" id="1342421at2"/>
<dbReference type="PROSITE" id="PS51257">
    <property type="entry name" value="PROKAR_LIPOPROTEIN"/>
    <property type="match status" value="1"/>
</dbReference>
<dbReference type="Proteomes" id="UP000245466">
    <property type="component" value="Unassembled WGS sequence"/>
</dbReference>
<evidence type="ECO:0000313" key="2">
    <source>
        <dbReference type="Proteomes" id="UP000245466"/>
    </source>
</evidence>
<dbReference type="EMBL" id="QEKI01000002">
    <property type="protein sequence ID" value="PVY42858.1"/>
    <property type="molecule type" value="Genomic_DNA"/>
</dbReference>
<proteinExistence type="predicted"/>
<dbReference type="AlphaFoldDB" id="A0A2U1B2I1"/>
<protein>
    <recommendedName>
        <fullName evidence="3">Lipoprotein</fullName>
    </recommendedName>
</protein>